<dbReference type="RefSeq" id="WP_103870808.1">
    <property type="nucleotide sequence ID" value="NZ_FNUY01000001.1"/>
</dbReference>
<evidence type="ECO:0000256" key="1">
    <source>
        <dbReference type="ARBA" id="ARBA00004418"/>
    </source>
</evidence>
<gene>
    <name evidence="7" type="ORF">SAMN04488115_101436</name>
</gene>
<dbReference type="SUPFAM" id="SSF53850">
    <property type="entry name" value="Periplasmic binding protein-like II"/>
    <property type="match status" value="1"/>
</dbReference>
<dbReference type="InterPro" id="IPR030678">
    <property type="entry name" value="Peptide/Ni-bd"/>
</dbReference>
<dbReference type="InterPro" id="IPR039424">
    <property type="entry name" value="SBP_5"/>
</dbReference>
<protein>
    <submittedName>
        <fullName evidence="7">Peptide/nickel transport system substrate-binding protein</fullName>
    </submittedName>
</protein>
<feature type="domain" description="Solute-binding protein family 5" evidence="6">
    <location>
        <begin position="73"/>
        <end position="394"/>
    </location>
</feature>
<dbReference type="CDD" id="cd00995">
    <property type="entry name" value="PBP2_NikA_DppA_OppA_like"/>
    <property type="match status" value="1"/>
</dbReference>
<dbReference type="AlphaFoldDB" id="A0A1H5SWK2"/>
<comment type="similarity">
    <text evidence="2">Belongs to the bacterial solute-binding protein 5 family.</text>
</comment>
<dbReference type="PANTHER" id="PTHR30290:SF10">
    <property type="entry name" value="PERIPLASMIC OLIGOPEPTIDE-BINDING PROTEIN-RELATED"/>
    <property type="match status" value="1"/>
</dbReference>
<feature type="signal peptide" evidence="5">
    <location>
        <begin position="1"/>
        <end position="26"/>
    </location>
</feature>
<dbReference type="GO" id="GO:0043190">
    <property type="term" value="C:ATP-binding cassette (ABC) transporter complex"/>
    <property type="evidence" value="ECO:0007669"/>
    <property type="project" value="InterPro"/>
</dbReference>
<dbReference type="GO" id="GO:0030288">
    <property type="term" value="C:outer membrane-bounded periplasmic space"/>
    <property type="evidence" value="ECO:0007669"/>
    <property type="project" value="UniProtKB-ARBA"/>
</dbReference>
<keyword evidence="4 5" id="KW-0732">Signal</keyword>
<keyword evidence="3" id="KW-0813">Transport</keyword>
<dbReference type="PIRSF" id="PIRSF002741">
    <property type="entry name" value="MppA"/>
    <property type="match status" value="1"/>
</dbReference>
<organism evidence="7 8">
    <name type="scientific">Bosea lathyri</name>
    <dbReference type="NCBI Taxonomy" id="1036778"/>
    <lineage>
        <taxon>Bacteria</taxon>
        <taxon>Pseudomonadati</taxon>
        <taxon>Pseudomonadota</taxon>
        <taxon>Alphaproteobacteria</taxon>
        <taxon>Hyphomicrobiales</taxon>
        <taxon>Boseaceae</taxon>
        <taxon>Bosea</taxon>
    </lineage>
</organism>
<dbReference type="PANTHER" id="PTHR30290">
    <property type="entry name" value="PERIPLASMIC BINDING COMPONENT OF ABC TRANSPORTER"/>
    <property type="match status" value="1"/>
</dbReference>
<evidence type="ECO:0000313" key="7">
    <source>
        <dbReference type="EMBL" id="SEF54920.1"/>
    </source>
</evidence>
<dbReference type="Pfam" id="PF00496">
    <property type="entry name" value="SBP_bac_5"/>
    <property type="match status" value="1"/>
</dbReference>
<dbReference type="GO" id="GO:0015833">
    <property type="term" value="P:peptide transport"/>
    <property type="evidence" value="ECO:0007669"/>
    <property type="project" value="TreeGrafter"/>
</dbReference>
<dbReference type="Gene3D" id="3.40.190.10">
    <property type="entry name" value="Periplasmic binding protein-like II"/>
    <property type="match status" value="1"/>
</dbReference>
<dbReference type="InterPro" id="IPR000914">
    <property type="entry name" value="SBP_5_dom"/>
</dbReference>
<evidence type="ECO:0000259" key="6">
    <source>
        <dbReference type="Pfam" id="PF00496"/>
    </source>
</evidence>
<dbReference type="Gene3D" id="3.90.76.10">
    <property type="entry name" value="Dipeptide-binding Protein, Domain 1"/>
    <property type="match status" value="1"/>
</dbReference>
<evidence type="ECO:0000256" key="2">
    <source>
        <dbReference type="ARBA" id="ARBA00005695"/>
    </source>
</evidence>
<evidence type="ECO:0000256" key="4">
    <source>
        <dbReference type="ARBA" id="ARBA00022729"/>
    </source>
</evidence>
<dbReference type="OrthoDB" id="8144963at2"/>
<feature type="chain" id="PRO_5009284377" evidence="5">
    <location>
        <begin position="27"/>
        <end position="510"/>
    </location>
</feature>
<evidence type="ECO:0000256" key="5">
    <source>
        <dbReference type="SAM" id="SignalP"/>
    </source>
</evidence>
<evidence type="ECO:0000313" key="8">
    <source>
        <dbReference type="Proteomes" id="UP000236743"/>
    </source>
</evidence>
<evidence type="ECO:0000256" key="3">
    <source>
        <dbReference type="ARBA" id="ARBA00022448"/>
    </source>
</evidence>
<accession>A0A1H5SWK2</accession>
<dbReference type="Gene3D" id="3.10.105.10">
    <property type="entry name" value="Dipeptide-binding Protein, Domain 3"/>
    <property type="match status" value="1"/>
</dbReference>
<dbReference type="GO" id="GO:1904680">
    <property type="term" value="F:peptide transmembrane transporter activity"/>
    <property type="evidence" value="ECO:0007669"/>
    <property type="project" value="TreeGrafter"/>
</dbReference>
<dbReference type="Proteomes" id="UP000236743">
    <property type="component" value="Unassembled WGS sequence"/>
</dbReference>
<name>A0A1H5SWK2_9HYPH</name>
<keyword evidence="8" id="KW-1185">Reference proteome</keyword>
<dbReference type="EMBL" id="FNUY01000001">
    <property type="protein sequence ID" value="SEF54920.1"/>
    <property type="molecule type" value="Genomic_DNA"/>
</dbReference>
<reference evidence="7 8" key="1">
    <citation type="submission" date="2016-10" db="EMBL/GenBank/DDBJ databases">
        <authorList>
            <person name="de Groot N.N."/>
        </authorList>
    </citation>
    <scope>NUCLEOTIDE SEQUENCE [LARGE SCALE GENOMIC DNA]</scope>
    <source>
        <strain evidence="7 8">DSM 26656</strain>
    </source>
</reference>
<comment type="subcellular location">
    <subcellularLocation>
        <location evidence="1">Periplasm</location>
    </subcellularLocation>
</comment>
<sequence length="510" mass="54584">MHNLRQSCYAAALAVGVSLIAVSAQAQPAGVLRVAVGADPATFDPAFNDLPVGNAVDLAVLEGLFRLDPQNNVQKNLATDYSFSQDGKIFTVKIRTGKTFSNGDPLNAESVAASFNRMLDEKTGSIYRGLYASLGTVKAAGEDTVEFHMAEPNGHILMLLANTAASIVNVKAVKAMGAEYGRKPVGSGPYMVEKFVGSEGFRLVPNPTYSGAYPATLKAIDFTVVPEDGSRMALLETGSVDVVERVPPESMPAINALKDAKVINPPSMFSINMEMVLRGPLADARVRKALNLAIDREGIAKGILGGLGTPSVGMVGPGTQDELRKTFPPIAFDPEGAKKLLAEAGYKPGQLQLSFTCPTGRYIKDAQVCQALAGSFENIGIKATPLVVDRGTWSKVVGMEPTARTDNMGMVGRATAGMDYTLYRLFFTGVGANRTGYSSPRVDALLKEGRSTTDTAKQKEIYGAVQEIVWNEQPFLYLWYQTQALGVANRVQGLEVQPNETLVFDKVTLK</sequence>
<proteinExistence type="inferred from homology"/>